<feature type="domain" description="Nucleotidyl transferase" evidence="8">
    <location>
        <begin position="4"/>
        <end position="277"/>
    </location>
</feature>
<dbReference type="Pfam" id="PF00483">
    <property type="entry name" value="NTP_transferase"/>
    <property type="match status" value="1"/>
</dbReference>
<keyword evidence="4 10" id="KW-0548">Nucleotidyltransferase</keyword>
<dbReference type="AlphaFoldDB" id="A0A5C5ZGV5"/>
<dbReference type="EC" id="2.7.7.13" evidence="2"/>
<dbReference type="SUPFAM" id="SSF159283">
    <property type="entry name" value="Guanosine diphospho-D-mannose pyrophosphorylase/mannose-6-phosphate isomerase linker domain"/>
    <property type="match status" value="1"/>
</dbReference>
<comment type="similarity">
    <text evidence="1">Belongs to the mannose-6-phosphate isomerase type 2 family.</text>
</comment>
<dbReference type="Proteomes" id="UP000316213">
    <property type="component" value="Unassembled WGS sequence"/>
</dbReference>
<accession>A0A5C5ZGV5</accession>
<evidence type="ECO:0000256" key="4">
    <source>
        <dbReference type="ARBA" id="ARBA00022695"/>
    </source>
</evidence>
<evidence type="ECO:0000313" key="11">
    <source>
        <dbReference type="Proteomes" id="UP000316213"/>
    </source>
</evidence>
<keyword evidence="6" id="KW-0342">GTP-binding</keyword>
<dbReference type="Pfam" id="PF22640">
    <property type="entry name" value="ManC_GMP_beta-helix"/>
    <property type="match status" value="1"/>
</dbReference>
<dbReference type="EMBL" id="SJPM01000032">
    <property type="protein sequence ID" value="TWT86456.1"/>
    <property type="molecule type" value="Genomic_DNA"/>
</dbReference>
<name>A0A5C5ZGV5_9BACT</name>
<reference evidence="10 11" key="1">
    <citation type="submission" date="2019-02" db="EMBL/GenBank/DDBJ databases">
        <title>Deep-cultivation of Planctomycetes and their phenomic and genomic characterization uncovers novel biology.</title>
        <authorList>
            <person name="Wiegand S."/>
            <person name="Jogler M."/>
            <person name="Boedeker C."/>
            <person name="Pinto D."/>
            <person name="Vollmers J."/>
            <person name="Rivas-Marin E."/>
            <person name="Kohn T."/>
            <person name="Peeters S.H."/>
            <person name="Heuer A."/>
            <person name="Rast P."/>
            <person name="Oberbeckmann S."/>
            <person name="Bunk B."/>
            <person name="Jeske O."/>
            <person name="Meyerdierks A."/>
            <person name="Storesund J.E."/>
            <person name="Kallscheuer N."/>
            <person name="Luecker S."/>
            <person name="Lage O.M."/>
            <person name="Pohl T."/>
            <person name="Merkel B.J."/>
            <person name="Hornburger P."/>
            <person name="Mueller R.-W."/>
            <person name="Bruemmer F."/>
            <person name="Labrenz M."/>
            <person name="Spormann A.M."/>
            <person name="Op Den Camp H."/>
            <person name="Overmann J."/>
            <person name="Amann R."/>
            <person name="Jetten M.S.M."/>
            <person name="Mascher T."/>
            <person name="Medema M.H."/>
            <person name="Devos D.P."/>
            <person name="Kaster A.-K."/>
            <person name="Ovreas L."/>
            <person name="Rohde M."/>
            <person name="Galperin M.Y."/>
            <person name="Jogler C."/>
        </authorList>
    </citation>
    <scope>NUCLEOTIDE SEQUENCE [LARGE SCALE GENOMIC DNA]</scope>
    <source>
        <strain evidence="10 11">Pla100</strain>
    </source>
</reference>
<dbReference type="InterPro" id="IPR049577">
    <property type="entry name" value="GMPP_N"/>
</dbReference>
<dbReference type="InterPro" id="IPR005835">
    <property type="entry name" value="NTP_transferase_dom"/>
</dbReference>
<dbReference type="OrthoDB" id="9806359at2"/>
<organism evidence="10 11">
    <name type="scientific">Neorhodopirellula pilleata</name>
    <dbReference type="NCBI Taxonomy" id="2714738"/>
    <lineage>
        <taxon>Bacteria</taxon>
        <taxon>Pseudomonadati</taxon>
        <taxon>Planctomycetota</taxon>
        <taxon>Planctomycetia</taxon>
        <taxon>Pirellulales</taxon>
        <taxon>Pirellulaceae</taxon>
        <taxon>Neorhodopirellula</taxon>
    </lineage>
</organism>
<dbReference type="GO" id="GO:0004475">
    <property type="term" value="F:mannose-1-phosphate guanylyltransferase (GTP) activity"/>
    <property type="evidence" value="ECO:0007669"/>
    <property type="project" value="UniProtKB-EC"/>
</dbReference>
<dbReference type="GO" id="GO:0009298">
    <property type="term" value="P:GDP-mannose biosynthetic process"/>
    <property type="evidence" value="ECO:0007669"/>
    <property type="project" value="TreeGrafter"/>
</dbReference>
<keyword evidence="11" id="KW-1185">Reference proteome</keyword>
<evidence type="ECO:0000259" key="8">
    <source>
        <dbReference type="Pfam" id="PF00483"/>
    </source>
</evidence>
<feature type="domain" description="MannoseP isomerase/GMP-like beta-helix" evidence="9">
    <location>
        <begin position="292"/>
        <end position="347"/>
    </location>
</feature>
<dbReference type="PANTHER" id="PTHR46390:SF1">
    <property type="entry name" value="MANNOSE-1-PHOSPHATE GUANYLYLTRANSFERASE"/>
    <property type="match status" value="1"/>
</dbReference>
<comment type="caution">
    <text evidence="10">The sequence shown here is derived from an EMBL/GenBank/DDBJ whole genome shotgun (WGS) entry which is preliminary data.</text>
</comment>
<comment type="catalytic activity">
    <reaction evidence="7">
        <text>alpha-D-mannose 1-phosphate + GTP + H(+) = GDP-alpha-D-mannose + diphosphate</text>
        <dbReference type="Rhea" id="RHEA:15229"/>
        <dbReference type="ChEBI" id="CHEBI:15378"/>
        <dbReference type="ChEBI" id="CHEBI:33019"/>
        <dbReference type="ChEBI" id="CHEBI:37565"/>
        <dbReference type="ChEBI" id="CHEBI:57527"/>
        <dbReference type="ChEBI" id="CHEBI:58409"/>
        <dbReference type="EC" id="2.7.7.13"/>
    </reaction>
</comment>
<dbReference type="InterPro" id="IPR051161">
    <property type="entry name" value="Mannose-6P_isomerase_type2"/>
</dbReference>
<keyword evidence="5" id="KW-0547">Nucleotide-binding</keyword>
<dbReference type="PANTHER" id="PTHR46390">
    <property type="entry name" value="MANNOSE-1-PHOSPHATE GUANYLYLTRANSFERASE"/>
    <property type="match status" value="1"/>
</dbReference>
<evidence type="ECO:0000256" key="7">
    <source>
        <dbReference type="ARBA" id="ARBA00047343"/>
    </source>
</evidence>
<dbReference type="RefSeq" id="WP_146582620.1">
    <property type="nucleotide sequence ID" value="NZ_SJPM01000032.1"/>
</dbReference>
<protein>
    <recommendedName>
        <fullName evidence="2">mannose-1-phosphate guanylyltransferase</fullName>
        <ecNumber evidence="2">2.7.7.13</ecNumber>
    </recommendedName>
</protein>
<evidence type="ECO:0000256" key="5">
    <source>
        <dbReference type="ARBA" id="ARBA00022741"/>
    </source>
</evidence>
<evidence type="ECO:0000256" key="6">
    <source>
        <dbReference type="ARBA" id="ARBA00023134"/>
    </source>
</evidence>
<dbReference type="FunFam" id="3.90.550.10:FF:000046">
    <property type="entry name" value="Mannose-1-phosphate guanylyltransferase (GDP)"/>
    <property type="match status" value="1"/>
</dbReference>
<dbReference type="InterPro" id="IPR054566">
    <property type="entry name" value="ManC/GMP-like_b-helix"/>
</dbReference>
<dbReference type="InterPro" id="IPR029044">
    <property type="entry name" value="Nucleotide-diphossugar_trans"/>
</dbReference>
<evidence type="ECO:0000256" key="3">
    <source>
        <dbReference type="ARBA" id="ARBA00022679"/>
    </source>
</evidence>
<sequence length="356" mass="38788">MLHAIIMAGGSGTRFWPASRKAKPKQLLALSGTRTMIQATCDRLNTCVPSERISVITAESLVDPIAEQLPELRKASVIGEPCRRDTAPCVGLAAALVAAVDPDGVMLVCPSDHVILDHDRFADAVRRGEAVIADNPEAIITFGIRPSYPAESFGYIQQGSAIEGHDAFSVECFREKPDRETAEKYVAEGNYLWNSGIFLWKAQTILDALQRHEPAMHEHLSNIAQAIGSSSFTETLATEFAAIEGKSIDYAVMERHDQVVVIEAPFDWDDVGSWQAVGRLQPLDDAGNAVTGNHIGIDSKNCIIASEPGHTIVTIDTEDLIVVQTRDATLVAPRSSEERVREVVAELQKRGLHDLM</sequence>
<evidence type="ECO:0000256" key="1">
    <source>
        <dbReference type="ARBA" id="ARBA00006115"/>
    </source>
</evidence>
<dbReference type="CDD" id="cd02509">
    <property type="entry name" value="GDP-M1P_Guanylyltransferase"/>
    <property type="match status" value="1"/>
</dbReference>
<evidence type="ECO:0000259" key="9">
    <source>
        <dbReference type="Pfam" id="PF22640"/>
    </source>
</evidence>
<proteinExistence type="inferred from homology"/>
<gene>
    <name evidence="10" type="primary">manC</name>
    <name evidence="10" type="ORF">Pla100_60270</name>
</gene>
<dbReference type="Gene3D" id="3.90.550.10">
    <property type="entry name" value="Spore Coat Polysaccharide Biosynthesis Protein SpsA, Chain A"/>
    <property type="match status" value="1"/>
</dbReference>
<evidence type="ECO:0000313" key="10">
    <source>
        <dbReference type="EMBL" id="TWT86456.1"/>
    </source>
</evidence>
<evidence type="ECO:0000256" key="2">
    <source>
        <dbReference type="ARBA" id="ARBA00012387"/>
    </source>
</evidence>
<keyword evidence="3 10" id="KW-0808">Transferase</keyword>
<dbReference type="SUPFAM" id="SSF53448">
    <property type="entry name" value="Nucleotide-diphospho-sugar transferases"/>
    <property type="match status" value="1"/>
</dbReference>
<dbReference type="GO" id="GO:0005525">
    <property type="term" value="F:GTP binding"/>
    <property type="evidence" value="ECO:0007669"/>
    <property type="project" value="UniProtKB-KW"/>
</dbReference>